<dbReference type="RefSeq" id="WP_016442124.1">
    <property type="nucleotide sequence ID" value="NZ_CAMXYX010000015.1"/>
</dbReference>
<reference evidence="5 6" key="1">
    <citation type="submission" date="2023-02" db="EMBL/GenBank/DDBJ databases">
        <title>Defining the Infant Male Urobiome and Moving Towards Mechanisms in Urobiome Research.</title>
        <authorList>
            <person name="Reasoner S."/>
            <person name="Flores V."/>
            <person name="Van Horn G."/>
            <person name="Morales G."/>
            <person name="Peard L."/>
            <person name="Abelson B."/>
            <person name="Manuel C."/>
            <person name="Lee J."/>
            <person name="Baker B."/>
            <person name="Williams T."/>
            <person name="Schmitz J."/>
            <person name="Clayton D."/>
            <person name="Hadjifrangiskou M."/>
        </authorList>
    </citation>
    <scope>NUCLEOTIDE SEQUENCE [LARGE SCALE GENOMIC DNA]</scope>
    <source>
        <strain evidence="5 6">AS1053</strain>
    </source>
</reference>
<dbReference type="InterPro" id="IPR018197">
    <property type="entry name" value="Glycerate_kinase_RE-like"/>
</dbReference>
<organism evidence="5 6">
    <name type="scientific">Actinotignum sanguinis</name>
    <dbReference type="NCBI Taxonomy" id="1445614"/>
    <lineage>
        <taxon>Bacteria</taxon>
        <taxon>Bacillati</taxon>
        <taxon>Actinomycetota</taxon>
        <taxon>Actinomycetes</taxon>
        <taxon>Actinomycetales</taxon>
        <taxon>Actinomycetaceae</taxon>
        <taxon>Actinotignum</taxon>
    </lineage>
</organism>
<comment type="similarity">
    <text evidence="1 4">Belongs to the glycerate kinase type-1 family.</text>
</comment>
<dbReference type="GO" id="GO:0016301">
    <property type="term" value="F:kinase activity"/>
    <property type="evidence" value="ECO:0007669"/>
    <property type="project" value="UniProtKB-KW"/>
</dbReference>
<dbReference type="NCBIfam" id="TIGR00045">
    <property type="entry name" value="glycerate kinase"/>
    <property type="match status" value="1"/>
</dbReference>
<dbReference type="InterPro" id="IPR004381">
    <property type="entry name" value="Glycerate_kinase"/>
</dbReference>
<dbReference type="EMBL" id="JARBHI010000017">
    <property type="protein sequence ID" value="MDE1656857.1"/>
    <property type="molecule type" value="Genomic_DNA"/>
</dbReference>
<evidence type="ECO:0000313" key="6">
    <source>
        <dbReference type="Proteomes" id="UP001219297"/>
    </source>
</evidence>
<comment type="caution">
    <text evidence="5">The sequence shown here is derived from an EMBL/GenBank/DDBJ whole genome shotgun (WGS) entry which is preliminary data.</text>
</comment>
<dbReference type="InterPro" id="IPR018193">
    <property type="entry name" value="Glyc_kinase_flavodox-like_fold"/>
</dbReference>
<name>A0ABT5V7B6_9ACTO</name>
<dbReference type="Proteomes" id="UP001219297">
    <property type="component" value="Unassembled WGS sequence"/>
</dbReference>
<proteinExistence type="inferred from homology"/>
<dbReference type="InterPro" id="IPR036129">
    <property type="entry name" value="Glycerate_kinase_sf"/>
</dbReference>
<keyword evidence="2 4" id="KW-0808">Transferase</keyword>
<sequence length="393" mass="39256">MKIVCCPDSFKESMTAARAAAALAAGARRAIPDAQCVEIPMADGGEGFARAIADALGARIITLPVAGVRGATVPAELAIAGEHAIFESAAAVGLDQLRPEERDIRRSDSTGVGQLIARALDEGATEILVGLGGSATNDGGAGMLAALGARFYDDAATELGTTPAEMARLARADFSGLDPRLAGVTIRVACDVDNPLLGERGASAIYGPQKGASPADVEFLDGVLRNFATVAGKMDVQETPGAGAAGGLGFAFLLLGASLESGVDLVMETVGLAEAMAGADLVLTGEGAMDRQTLMGKTLSGVARVAAAAGAGAGRGAGAGDTPSGGKSAGVPIIAFAGKLGEGVEDLYEHGFVGLVPIVDRPCTLDEALAEGAANLENAAERALRLYAAGRRA</sequence>
<dbReference type="PANTHER" id="PTHR21599">
    <property type="entry name" value="GLYCERATE KINASE"/>
    <property type="match status" value="1"/>
</dbReference>
<evidence type="ECO:0000313" key="5">
    <source>
        <dbReference type="EMBL" id="MDE1656857.1"/>
    </source>
</evidence>
<evidence type="ECO:0000256" key="2">
    <source>
        <dbReference type="ARBA" id="ARBA00022679"/>
    </source>
</evidence>
<keyword evidence="6" id="KW-1185">Reference proteome</keyword>
<dbReference type="Pfam" id="PF02595">
    <property type="entry name" value="Gly_kinase"/>
    <property type="match status" value="1"/>
</dbReference>
<dbReference type="PANTHER" id="PTHR21599:SF0">
    <property type="entry name" value="GLYCERATE KINASE"/>
    <property type="match status" value="1"/>
</dbReference>
<dbReference type="Gene3D" id="3.40.50.10350">
    <property type="entry name" value="Glycerate kinase, domain 1"/>
    <property type="match status" value="1"/>
</dbReference>
<dbReference type="GeneID" id="83609128"/>
<evidence type="ECO:0000256" key="4">
    <source>
        <dbReference type="PIRNR" id="PIRNR006078"/>
    </source>
</evidence>
<keyword evidence="3 4" id="KW-0418">Kinase</keyword>
<dbReference type="PIRSF" id="PIRSF006078">
    <property type="entry name" value="GlxK"/>
    <property type="match status" value="1"/>
</dbReference>
<dbReference type="Gene3D" id="3.90.1510.10">
    <property type="entry name" value="Glycerate kinase, domain 2"/>
    <property type="match status" value="1"/>
</dbReference>
<accession>A0ABT5V7B6</accession>
<evidence type="ECO:0000256" key="3">
    <source>
        <dbReference type="ARBA" id="ARBA00022777"/>
    </source>
</evidence>
<dbReference type="SUPFAM" id="SSF110738">
    <property type="entry name" value="Glycerate kinase I"/>
    <property type="match status" value="1"/>
</dbReference>
<evidence type="ECO:0000256" key="1">
    <source>
        <dbReference type="ARBA" id="ARBA00006284"/>
    </source>
</evidence>
<gene>
    <name evidence="5" type="ORF">PWJ81_07210</name>
</gene>
<protein>
    <submittedName>
        <fullName evidence="5">Glycerate kinase</fullName>
    </submittedName>
</protein>